<dbReference type="InterPro" id="IPR007527">
    <property type="entry name" value="Znf_SWIM"/>
</dbReference>
<dbReference type="OrthoDB" id="670150at2759"/>
<evidence type="ECO:0000256" key="3">
    <source>
        <dbReference type="ARBA" id="ARBA00022833"/>
    </source>
</evidence>
<dbReference type="PANTHER" id="PTHR31973">
    <property type="entry name" value="POLYPROTEIN, PUTATIVE-RELATED"/>
    <property type="match status" value="1"/>
</dbReference>
<evidence type="ECO:0000256" key="5">
    <source>
        <dbReference type="SAM" id="MobiDB-lite"/>
    </source>
</evidence>
<proteinExistence type="predicted"/>
<accession>A0A3L6QPK7</accession>
<feature type="domain" description="CCHC-type" evidence="6">
    <location>
        <begin position="496"/>
        <end position="512"/>
    </location>
</feature>
<evidence type="ECO:0000313" key="9">
    <source>
        <dbReference type="Proteomes" id="UP000275267"/>
    </source>
</evidence>
<organism evidence="8 9">
    <name type="scientific">Panicum miliaceum</name>
    <name type="common">Proso millet</name>
    <name type="synonym">Broomcorn millet</name>
    <dbReference type="NCBI Taxonomy" id="4540"/>
    <lineage>
        <taxon>Eukaryota</taxon>
        <taxon>Viridiplantae</taxon>
        <taxon>Streptophyta</taxon>
        <taxon>Embryophyta</taxon>
        <taxon>Tracheophyta</taxon>
        <taxon>Spermatophyta</taxon>
        <taxon>Magnoliopsida</taxon>
        <taxon>Liliopsida</taxon>
        <taxon>Poales</taxon>
        <taxon>Poaceae</taxon>
        <taxon>PACMAD clade</taxon>
        <taxon>Panicoideae</taxon>
        <taxon>Panicodae</taxon>
        <taxon>Paniceae</taxon>
        <taxon>Panicinae</taxon>
        <taxon>Panicum</taxon>
        <taxon>Panicum sect. Panicum</taxon>
    </lineage>
</organism>
<feature type="region of interest" description="Disordered" evidence="5">
    <location>
        <begin position="511"/>
        <end position="569"/>
    </location>
</feature>
<dbReference type="GO" id="GO:0008270">
    <property type="term" value="F:zinc ion binding"/>
    <property type="evidence" value="ECO:0007669"/>
    <property type="project" value="UniProtKB-KW"/>
</dbReference>
<keyword evidence="1" id="KW-0479">Metal-binding</keyword>
<feature type="compositionally biased region" description="Basic residues" evidence="5">
    <location>
        <begin position="526"/>
        <end position="536"/>
    </location>
</feature>
<reference evidence="9" key="1">
    <citation type="journal article" date="2019" name="Nat. Commun.">
        <title>The genome of broomcorn millet.</title>
        <authorList>
            <person name="Zou C."/>
            <person name="Miki D."/>
            <person name="Li D."/>
            <person name="Tang Q."/>
            <person name="Xiao L."/>
            <person name="Rajput S."/>
            <person name="Deng P."/>
            <person name="Jia W."/>
            <person name="Huang R."/>
            <person name="Zhang M."/>
            <person name="Sun Y."/>
            <person name="Hu J."/>
            <person name="Fu X."/>
            <person name="Schnable P.S."/>
            <person name="Li F."/>
            <person name="Zhang H."/>
            <person name="Feng B."/>
            <person name="Zhu X."/>
            <person name="Liu R."/>
            <person name="Schnable J.C."/>
            <person name="Zhu J.-K."/>
            <person name="Zhang H."/>
        </authorList>
    </citation>
    <scope>NUCLEOTIDE SEQUENCE [LARGE SCALE GENOMIC DNA]</scope>
</reference>
<dbReference type="Proteomes" id="UP000275267">
    <property type="component" value="Unassembled WGS sequence"/>
</dbReference>
<dbReference type="EMBL" id="PQIB02000011">
    <property type="protein sequence ID" value="RLM84991.1"/>
    <property type="molecule type" value="Genomic_DNA"/>
</dbReference>
<name>A0A3L6QPK7_PANMI</name>
<evidence type="ECO:0000256" key="1">
    <source>
        <dbReference type="ARBA" id="ARBA00022723"/>
    </source>
</evidence>
<dbReference type="Pfam" id="PF10551">
    <property type="entry name" value="MULE"/>
    <property type="match status" value="1"/>
</dbReference>
<dbReference type="PROSITE" id="PS50966">
    <property type="entry name" value="ZF_SWIM"/>
    <property type="match status" value="1"/>
</dbReference>
<evidence type="ECO:0000259" key="7">
    <source>
        <dbReference type="PROSITE" id="PS50966"/>
    </source>
</evidence>
<dbReference type="Pfam" id="PF04434">
    <property type="entry name" value="SWIM"/>
    <property type="match status" value="1"/>
</dbReference>
<dbReference type="InterPro" id="IPR006564">
    <property type="entry name" value="Znf_PMZ"/>
</dbReference>
<evidence type="ECO:0008006" key="10">
    <source>
        <dbReference type="Google" id="ProtNLM"/>
    </source>
</evidence>
<dbReference type="AlphaFoldDB" id="A0A3L6QPK7"/>
<keyword evidence="2 4" id="KW-0863">Zinc-finger</keyword>
<gene>
    <name evidence="8" type="ORF">C2845_PM04G08520</name>
</gene>
<feature type="domain" description="SWIM-type" evidence="7">
    <location>
        <begin position="391"/>
        <end position="423"/>
    </location>
</feature>
<protein>
    <recommendedName>
        <fullName evidence="10">SWIM-type domain-containing protein</fullName>
    </recommendedName>
</protein>
<dbReference type="InterPro" id="IPR001878">
    <property type="entry name" value="Znf_CCHC"/>
</dbReference>
<dbReference type="STRING" id="4540.A0A3L6QPK7"/>
<evidence type="ECO:0000313" key="8">
    <source>
        <dbReference type="EMBL" id="RLM84991.1"/>
    </source>
</evidence>
<keyword evidence="9" id="KW-1185">Reference proteome</keyword>
<keyword evidence="3" id="KW-0862">Zinc</keyword>
<dbReference type="PROSITE" id="PS50158">
    <property type="entry name" value="ZF_CCHC"/>
    <property type="match status" value="1"/>
</dbReference>
<feature type="region of interest" description="Disordered" evidence="5">
    <location>
        <begin position="574"/>
        <end position="593"/>
    </location>
</feature>
<evidence type="ECO:0000256" key="4">
    <source>
        <dbReference type="PROSITE-ProRule" id="PRU00047"/>
    </source>
</evidence>
<sequence length="593" mass="68236">MTWMIKKMPNKHYCKSTSKIQSNCMANQYWVRDRVIQWLRQGPTIGASALKKKLEEKYLITLSYWIVYNGKQLALNEILGKWEDSFDYAFAFKAEIESKSPGSIVEIDYEKVGSKIRFSRMFVALKPCIDGLKNGCRPYLGIDSTALTEKWKGQLALAIGVDGHNWIFPVAYGVFGSETQENWGWFMSKLSMATGSPPELVISTDVGKGIDIAATRVFSNGVEHRECMRHLYKYFKKRYHGKVFEKNLWPAARTYRKDIFDNHYNIMKASSTKAMKWIEENHKHLWARCYFSTASKCDYVTNNIAEAFNNWIKHEKSLPIIELIDRIRQKIMEKLFRRRNLAMKLNTKVLPHIIKALNAKSRGLFGYSIHKGVGHLAEISGVYKDLTPWRHIVNLEQRTCSCNKWQLTGLPCNHAISLICSYRGLELEDYVDTCYSVSKFKAAYEGWIEPIADRTHWPQVHIGFKLWPLQLKRAAGRPRSRRIKSVDEGDTKKRKRCKRCGQLGHMQKTCNETVYDSDAPPPAPPKPKRNRTKKKKEAAASPSTPKRKKAKRMKEVITEVMPSPSTPLRLQRALATPSSPFDLNCSPGALTRR</sequence>
<evidence type="ECO:0000259" key="6">
    <source>
        <dbReference type="PROSITE" id="PS50158"/>
    </source>
</evidence>
<evidence type="ECO:0000256" key="2">
    <source>
        <dbReference type="ARBA" id="ARBA00022771"/>
    </source>
</evidence>
<dbReference type="SMART" id="SM00575">
    <property type="entry name" value="ZnF_PMZ"/>
    <property type="match status" value="1"/>
</dbReference>
<dbReference type="PANTHER" id="PTHR31973:SF195">
    <property type="entry name" value="MUDR FAMILY TRANSPOSASE"/>
    <property type="match status" value="1"/>
</dbReference>
<dbReference type="InterPro" id="IPR018289">
    <property type="entry name" value="MULE_transposase_dom"/>
</dbReference>
<comment type="caution">
    <text evidence="8">The sequence shown here is derived from an EMBL/GenBank/DDBJ whole genome shotgun (WGS) entry which is preliminary data.</text>
</comment>
<dbReference type="GO" id="GO:0003676">
    <property type="term" value="F:nucleic acid binding"/>
    <property type="evidence" value="ECO:0007669"/>
    <property type="project" value="InterPro"/>
</dbReference>